<feature type="transmembrane region" description="Helical" evidence="6">
    <location>
        <begin position="128"/>
        <end position="147"/>
    </location>
</feature>
<dbReference type="eggNOG" id="KOG4831">
    <property type="taxonomic scope" value="Eukaryota"/>
</dbReference>
<dbReference type="AlphaFoldDB" id="F0XHB2"/>
<dbReference type="Proteomes" id="UP000007796">
    <property type="component" value="Unassembled WGS sequence"/>
</dbReference>
<comment type="subcellular location">
    <subcellularLocation>
        <location evidence="1">Membrane</location>
        <topology evidence="1">Multi-pass membrane protein</topology>
    </subcellularLocation>
</comment>
<evidence type="ECO:0000256" key="3">
    <source>
        <dbReference type="ARBA" id="ARBA00022989"/>
    </source>
</evidence>
<evidence type="ECO:0000313" key="7">
    <source>
        <dbReference type="EMBL" id="EFX02762.1"/>
    </source>
</evidence>
<dbReference type="GeneID" id="25975708"/>
<keyword evidence="4 6" id="KW-0472">Membrane</keyword>
<feature type="compositionally biased region" description="Low complexity" evidence="5">
    <location>
        <begin position="1"/>
        <end position="15"/>
    </location>
</feature>
<feature type="compositionally biased region" description="Pro residues" evidence="5">
    <location>
        <begin position="16"/>
        <end position="28"/>
    </location>
</feature>
<proteinExistence type="predicted"/>
<gene>
    <name evidence="7" type="ORF">CMQ_2691</name>
</gene>
<evidence type="ECO:0000256" key="4">
    <source>
        <dbReference type="ARBA" id="ARBA00023136"/>
    </source>
</evidence>
<evidence type="ECO:0000256" key="5">
    <source>
        <dbReference type="SAM" id="MobiDB-lite"/>
    </source>
</evidence>
<organism evidence="8">
    <name type="scientific">Grosmannia clavigera (strain kw1407 / UAMH 11150)</name>
    <name type="common">Blue stain fungus</name>
    <name type="synonym">Graphiocladiella clavigera</name>
    <dbReference type="NCBI Taxonomy" id="655863"/>
    <lineage>
        <taxon>Eukaryota</taxon>
        <taxon>Fungi</taxon>
        <taxon>Dikarya</taxon>
        <taxon>Ascomycota</taxon>
        <taxon>Pezizomycotina</taxon>
        <taxon>Sordariomycetes</taxon>
        <taxon>Sordariomycetidae</taxon>
        <taxon>Ophiostomatales</taxon>
        <taxon>Ophiostomataceae</taxon>
        <taxon>Leptographium</taxon>
    </lineage>
</organism>
<dbReference type="InParanoid" id="F0XHB2"/>
<accession>F0XHB2</accession>
<dbReference type="OrthoDB" id="43458at2759"/>
<evidence type="ECO:0000256" key="6">
    <source>
        <dbReference type="SAM" id="Phobius"/>
    </source>
</evidence>
<keyword evidence="3 6" id="KW-1133">Transmembrane helix</keyword>
<feature type="transmembrane region" description="Helical" evidence="6">
    <location>
        <begin position="103"/>
        <end position="122"/>
    </location>
</feature>
<dbReference type="GO" id="GO:0016020">
    <property type="term" value="C:membrane"/>
    <property type="evidence" value="ECO:0007669"/>
    <property type="project" value="UniProtKB-SubCell"/>
</dbReference>
<dbReference type="EMBL" id="GL629769">
    <property type="protein sequence ID" value="EFX02762.1"/>
    <property type="molecule type" value="Genomic_DNA"/>
</dbReference>
<feature type="region of interest" description="Disordered" evidence="5">
    <location>
        <begin position="1"/>
        <end position="28"/>
    </location>
</feature>
<evidence type="ECO:0000313" key="8">
    <source>
        <dbReference type="Proteomes" id="UP000007796"/>
    </source>
</evidence>
<name>F0XHB2_GROCL</name>
<dbReference type="PANTHER" id="PTHR28668">
    <property type="entry name" value="TRANSMEMBRANE PROTEIN 234"/>
    <property type="match status" value="1"/>
</dbReference>
<protein>
    <submittedName>
        <fullName evidence="7">Integral membrane protein</fullName>
    </submittedName>
</protein>
<keyword evidence="8" id="KW-1185">Reference proteome</keyword>
<evidence type="ECO:0000256" key="2">
    <source>
        <dbReference type="ARBA" id="ARBA00022692"/>
    </source>
</evidence>
<sequence>MESEPSLTSLAALTSPSPPPSSSSLPPPSALPAQPPVINYVIGFLLVGLAWGFTTPFLRRAARDHHPAPHPLLQRESIRSSAVRRRLYGAFFSVIDLLRNPRYAVPLLINLTGSVWFFLLIGQAELSLTVPIVNTLAFLFTVIGEWWVESKVISRDTGIGMALSLAGIGLCVYSKTS</sequence>
<dbReference type="PANTHER" id="PTHR28668:SF1">
    <property type="entry name" value="TRANSMEMBRANE PROTEIN 234"/>
    <property type="match status" value="1"/>
</dbReference>
<dbReference type="RefSeq" id="XP_014172244.1">
    <property type="nucleotide sequence ID" value="XM_014316769.1"/>
</dbReference>
<reference evidence="7 8" key="1">
    <citation type="journal article" date="2011" name="Proc. Natl. Acad. Sci. U.S.A.">
        <title>Genome and transcriptome analyses of the mountain pine beetle-fungal symbiont Grosmannia clavigera, a lodgepole pine pathogen.</title>
        <authorList>
            <person name="DiGuistini S."/>
            <person name="Wang Y."/>
            <person name="Liao N.Y."/>
            <person name="Taylor G."/>
            <person name="Tanguay P."/>
            <person name="Feau N."/>
            <person name="Henrissat B."/>
            <person name="Chan S.K."/>
            <person name="Hesse-Orce U."/>
            <person name="Alamouti S.M."/>
            <person name="Tsui C.K.M."/>
            <person name="Docking R.T."/>
            <person name="Levasseur A."/>
            <person name="Haridas S."/>
            <person name="Robertson G."/>
            <person name="Birol I."/>
            <person name="Holt R.A."/>
            <person name="Marra M.A."/>
            <person name="Hamelin R.C."/>
            <person name="Hirst M."/>
            <person name="Jones S.J.M."/>
            <person name="Bohlmann J."/>
            <person name="Breuil C."/>
        </authorList>
    </citation>
    <scope>NUCLEOTIDE SEQUENCE [LARGE SCALE GENOMIC DNA]</scope>
    <source>
        <strain evidence="8">kw1407 / UAMH 11150</strain>
    </source>
</reference>
<dbReference type="InterPro" id="IPR018908">
    <property type="entry name" value="TMEM234"/>
</dbReference>
<keyword evidence="2 6" id="KW-0812">Transmembrane</keyword>
<dbReference type="HOGENOM" id="CLU_1448010_0_0_1"/>
<dbReference type="Pfam" id="PF10639">
    <property type="entry name" value="TMEM234"/>
    <property type="match status" value="1"/>
</dbReference>
<evidence type="ECO:0000256" key="1">
    <source>
        <dbReference type="ARBA" id="ARBA00004141"/>
    </source>
</evidence>
<feature type="transmembrane region" description="Helical" evidence="6">
    <location>
        <begin position="40"/>
        <end position="58"/>
    </location>
</feature>